<dbReference type="InterPro" id="IPR038287">
    <property type="entry name" value="Cse2_sf"/>
</dbReference>
<dbReference type="Pfam" id="PF09485">
    <property type="entry name" value="CRISPR_Cse2"/>
    <property type="match status" value="1"/>
</dbReference>
<sequence length="182" mass="20743">MQAAQQAIPKNKTNKEQQFVHYIIDRCNQDKGFIAKLRRADNPATEYQSWEILGPWIDLENSYERLPYATIAAAIARSKADKNGSLPLGKAIAMCYPEAGGADKYSDQTKARLRRLLACHDVAEACRILRSTLTLIDSKLGQPIDFSALLRQLRFFGESSKIRWAKDFYNQRDQDKTTEVQE</sequence>
<name>A0ABQ5ZXC8_9GAMM</name>
<evidence type="ECO:0000313" key="2">
    <source>
        <dbReference type="Proteomes" id="UP001156682"/>
    </source>
</evidence>
<dbReference type="NCBIfam" id="TIGR02548">
    <property type="entry name" value="casB_cse2"/>
    <property type="match status" value="1"/>
</dbReference>
<dbReference type="Gene3D" id="1.10.520.40">
    <property type="entry name" value="CRISPR-associated protein Cse2"/>
    <property type="match status" value="1"/>
</dbReference>
<reference evidence="2" key="1">
    <citation type="journal article" date="2019" name="Int. J. Syst. Evol. Microbiol.">
        <title>The Global Catalogue of Microorganisms (GCM) 10K type strain sequencing project: providing services to taxonomists for standard genome sequencing and annotation.</title>
        <authorList>
            <consortium name="The Broad Institute Genomics Platform"/>
            <consortium name="The Broad Institute Genome Sequencing Center for Infectious Disease"/>
            <person name="Wu L."/>
            <person name="Ma J."/>
        </authorList>
    </citation>
    <scope>NUCLEOTIDE SEQUENCE [LARGE SCALE GENOMIC DNA]</scope>
    <source>
        <strain evidence="2">NBRC 100033</strain>
    </source>
</reference>
<dbReference type="Proteomes" id="UP001156682">
    <property type="component" value="Unassembled WGS sequence"/>
</dbReference>
<dbReference type="InterPro" id="IPR013382">
    <property type="entry name" value="CRISPR-assoc_prot_Cse2"/>
</dbReference>
<proteinExistence type="predicted"/>
<dbReference type="EMBL" id="BSOR01000001">
    <property type="protein sequence ID" value="GLR62600.1"/>
    <property type="molecule type" value="Genomic_DNA"/>
</dbReference>
<evidence type="ECO:0000313" key="1">
    <source>
        <dbReference type="EMBL" id="GLR62600.1"/>
    </source>
</evidence>
<comment type="caution">
    <text evidence="1">The sequence shown here is derived from an EMBL/GenBank/DDBJ whole genome shotgun (WGS) entry which is preliminary data.</text>
</comment>
<organism evidence="1 2">
    <name type="scientific">Marinospirillum insulare</name>
    <dbReference type="NCBI Taxonomy" id="217169"/>
    <lineage>
        <taxon>Bacteria</taxon>
        <taxon>Pseudomonadati</taxon>
        <taxon>Pseudomonadota</taxon>
        <taxon>Gammaproteobacteria</taxon>
        <taxon>Oceanospirillales</taxon>
        <taxon>Oceanospirillaceae</taxon>
        <taxon>Marinospirillum</taxon>
    </lineage>
</organism>
<keyword evidence="2" id="KW-1185">Reference proteome</keyword>
<gene>
    <name evidence="1" type="ORF">GCM10007878_00350</name>
</gene>
<dbReference type="CDD" id="cd09731">
    <property type="entry name" value="Cse2_I-E"/>
    <property type="match status" value="1"/>
</dbReference>
<accession>A0ABQ5ZXC8</accession>
<protein>
    <submittedName>
        <fullName evidence="1">Type I-E CRISPR-associated protein Cse2/CasB</fullName>
    </submittedName>
</protein>
<dbReference type="RefSeq" id="WP_036239087.1">
    <property type="nucleotide sequence ID" value="NZ_BSOR01000001.1"/>
</dbReference>